<evidence type="ECO:0000259" key="6">
    <source>
        <dbReference type="Pfam" id="PF14464"/>
    </source>
</evidence>
<keyword evidence="5" id="KW-0482">Metalloprotease</keyword>
<keyword evidence="8" id="KW-1185">Reference proteome</keyword>
<keyword evidence="1" id="KW-0645">Protease</keyword>
<dbReference type="InterPro" id="IPR028090">
    <property type="entry name" value="JAB_dom_prok"/>
</dbReference>
<comment type="caution">
    <text evidence="7">The sequence shown here is derived from an EMBL/GenBank/DDBJ whole genome shotgun (WGS) entry which is preliminary data.</text>
</comment>
<protein>
    <submittedName>
        <fullName evidence="7">Mov34/MPN/PAD-1 family protein</fullName>
    </submittedName>
</protein>
<keyword evidence="3" id="KW-0378">Hydrolase</keyword>
<evidence type="ECO:0000313" key="7">
    <source>
        <dbReference type="EMBL" id="MBD3943417.1"/>
    </source>
</evidence>
<dbReference type="Proteomes" id="UP000598426">
    <property type="component" value="Unassembled WGS sequence"/>
</dbReference>
<dbReference type="RefSeq" id="WP_191173023.1">
    <property type="nucleotide sequence ID" value="NZ_JACXZS010000013.1"/>
</dbReference>
<proteinExistence type="predicted"/>
<dbReference type="Pfam" id="PF14464">
    <property type="entry name" value="Prok-JAB"/>
    <property type="match status" value="1"/>
</dbReference>
<keyword evidence="4" id="KW-0862">Zinc</keyword>
<organism evidence="7 8">
    <name type="scientific">Microbacterium helvum</name>
    <dbReference type="NCBI Taxonomy" id="2773713"/>
    <lineage>
        <taxon>Bacteria</taxon>
        <taxon>Bacillati</taxon>
        <taxon>Actinomycetota</taxon>
        <taxon>Actinomycetes</taxon>
        <taxon>Micrococcales</taxon>
        <taxon>Microbacteriaceae</taxon>
        <taxon>Microbacterium</taxon>
    </lineage>
</organism>
<name>A0ABR8NUJ7_9MICO</name>
<keyword evidence="2" id="KW-0479">Metal-binding</keyword>
<evidence type="ECO:0000313" key="8">
    <source>
        <dbReference type="Proteomes" id="UP000598426"/>
    </source>
</evidence>
<dbReference type="SUPFAM" id="SSF102712">
    <property type="entry name" value="JAB1/MPN domain"/>
    <property type="match status" value="1"/>
</dbReference>
<feature type="domain" description="JAB" evidence="6">
    <location>
        <begin position="14"/>
        <end position="116"/>
    </location>
</feature>
<dbReference type="EMBL" id="JACXZS010000013">
    <property type="protein sequence ID" value="MBD3943417.1"/>
    <property type="molecule type" value="Genomic_DNA"/>
</dbReference>
<evidence type="ECO:0000256" key="1">
    <source>
        <dbReference type="ARBA" id="ARBA00022670"/>
    </source>
</evidence>
<reference evidence="7 8" key="1">
    <citation type="submission" date="2020-09" db="EMBL/GenBank/DDBJ databases">
        <title>Isolation and identification of active actinomycetes.</title>
        <authorList>
            <person name="Li X."/>
        </authorList>
    </citation>
    <scope>NUCLEOTIDE SEQUENCE [LARGE SCALE GENOMIC DNA]</scope>
    <source>
        <strain evidence="7 8">NEAU-LLC</strain>
    </source>
</reference>
<evidence type="ECO:0000256" key="2">
    <source>
        <dbReference type="ARBA" id="ARBA00022723"/>
    </source>
</evidence>
<gene>
    <name evidence="7" type="ORF">IF188_17130</name>
</gene>
<evidence type="ECO:0000256" key="3">
    <source>
        <dbReference type="ARBA" id="ARBA00022801"/>
    </source>
</evidence>
<evidence type="ECO:0000256" key="5">
    <source>
        <dbReference type="ARBA" id="ARBA00023049"/>
    </source>
</evidence>
<dbReference type="Gene3D" id="3.40.140.10">
    <property type="entry name" value="Cytidine Deaminase, domain 2"/>
    <property type="match status" value="1"/>
</dbReference>
<accession>A0ABR8NUJ7</accession>
<sequence length="165" mass="18158">MSGQMRSTTVHVSESALDTIRAAATLSHPLETGGILVGVHTSRYPWVTHAVEFATVERGHTAYRLPAGVTRRAVRRLRDLDPRVGYLGDWHSHPMDVPASATDRLTTVTTAVRTMQPTLLLIARRVEDQYAIDLHLARGVRLRTCAIIPTGDLPVPSTENEHTHG</sequence>
<evidence type="ECO:0000256" key="4">
    <source>
        <dbReference type="ARBA" id="ARBA00022833"/>
    </source>
</evidence>